<comment type="cofactor">
    <cofactor evidence="1">
        <name>Mg(2+)</name>
        <dbReference type="ChEBI" id="CHEBI:18420"/>
    </cofactor>
</comment>
<keyword evidence="7" id="KW-0594">Phospholipid biosynthesis</keyword>
<evidence type="ECO:0000256" key="5">
    <source>
        <dbReference type="ARBA" id="ARBA00022842"/>
    </source>
</evidence>
<dbReference type="AlphaFoldDB" id="A0A1G5DVB6"/>
<keyword evidence="3" id="KW-0444">Lipid biosynthesis</keyword>
<protein>
    <submittedName>
        <fullName evidence="10">Lipid kinase, YegS/Rv2252/BmrU family</fullName>
    </submittedName>
</protein>
<evidence type="ECO:0000256" key="6">
    <source>
        <dbReference type="ARBA" id="ARBA00023098"/>
    </source>
</evidence>
<dbReference type="GO" id="GO:0005886">
    <property type="term" value="C:plasma membrane"/>
    <property type="evidence" value="ECO:0007669"/>
    <property type="project" value="TreeGrafter"/>
</dbReference>
<reference evidence="11" key="1">
    <citation type="submission" date="2016-10" db="EMBL/GenBank/DDBJ databases">
        <authorList>
            <person name="Varghese N."/>
            <person name="Submissions S."/>
        </authorList>
    </citation>
    <scope>NUCLEOTIDE SEQUENCE [LARGE SCALE GENOMIC DNA]</scope>
    <source>
        <strain evidence="11">XBD2006</strain>
    </source>
</reference>
<evidence type="ECO:0000256" key="8">
    <source>
        <dbReference type="ARBA" id="ARBA00023264"/>
    </source>
</evidence>
<dbReference type="Pfam" id="PF00781">
    <property type="entry name" value="DAGK_cat"/>
    <property type="match status" value="1"/>
</dbReference>
<keyword evidence="8" id="KW-1208">Phospholipid metabolism</keyword>
<dbReference type="Proteomes" id="UP000183047">
    <property type="component" value="Unassembled WGS sequence"/>
</dbReference>
<dbReference type="RefSeq" id="WP_074462287.1">
    <property type="nucleotide sequence ID" value="NZ_FMUR01000009.1"/>
</dbReference>
<keyword evidence="5" id="KW-0460">Magnesium</keyword>
<evidence type="ECO:0000256" key="2">
    <source>
        <dbReference type="ARBA" id="ARBA00005983"/>
    </source>
</evidence>
<dbReference type="NCBIfam" id="TIGR00147">
    <property type="entry name" value="YegS/Rv2252/BmrU family lipid kinase"/>
    <property type="match status" value="1"/>
</dbReference>
<dbReference type="OrthoDB" id="142078at2"/>
<dbReference type="InterPro" id="IPR016064">
    <property type="entry name" value="NAD/diacylglycerol_kinase_sf"/>
</dbReference>
<name>A0A1G5DVB6_9FIRM</name>
<keyword evidence="4" id="KW-0479">Metal-binding</keyword>
<evidence type="ECO:0000313" key="11">
    <source>
        <dbReference type="Proteomes" id="UP000183047"/>
    </source>
</evidence>
<dbReference type="PANTHER" id="PTHR12358:SF106">
    <property type="entry name" value="LIPID KINASE YEGS"/>
    <property type="match status" value="1"/>
</dbReference>
<dbReference type="Gene3D" id="3.40.50.10330">
    <property type="entry name" value="Probable inorganic polyphosphate/atp-NAD kinase, domain 1"/>
    <property type="match status" value="1"/>
</dbReference>
<dbReference type="InterPro" id="IPR050187">
    <property type="entry name" value="Lipid_Phosphate_FormReg"/>
</dbReference>
<accession>A0A1G5DVB6</accession>
<sequence length="301" mass="32703">MEKRVLILINKTAGVGKAGNYTMDIVTRFAKAGYEPVVFPILPEDGITSESIIYQYDGRVDAILCSGGDGTLNHVVNSIMRMKNKPVLSYIPAGSTNDFAKGLGIPGVRARAIEAAVDGKPFSYDVGKMNGTYFNYVAAFGAFSKVSYATDQELKNVLGYAAYILSAIAELPQNIGYSCHMEIEADGVKESGDYVFGAVSNSSSVAGMTLFGDELIQQDDGQMELILIHAPKNLVEFNSIISALAMKSPDNPYLTYKQVKHVTFKATEDVEWTLDGEFGGSYKETDVSVIEKAITIRTKYT</sequence>
<dbReference type="PANTHER" id="PTHR12358">
    <property type="entry name" value="SPHINGOSINE KINASE"/>
    <property type="match status" value="1"/>
</dbReference>
<organism evidence="10 11">
    <name type="scientific">Butyrivibrio hungatei</name>
    <dbReference type="NCBI Taxonomy" id="185008"/>
    <lineage>
        <taxon>Bacteria</taxon>
        <taxon>Bacillati</taxon>
        <taxon>Bacillota</taxon>
        <taxon>Clostridia</taxon>
        <taxon>Lachnospirales</taxon>
        <taxon>Lachnospiraceae</taxon>
        <taxon>Butyrivibrio</taxon>
    </lineage>
</organism>
<keyword evidence="10" id="KW-0808">Transferase</keyword>
<dbReference type="InterPro" id="IPR001206">
    <property type="entry name" value="Diacylglycerol_kinase_cat_dom"/>
</dbReference>
<dbReference type="SMART" id="SM00046">
    <property type="entry name" value="DAGKc"/>
    <property type="match status" value="1"/>
</dbReference>
<keyword evidence="6" id="KW-0443">Lipid metabolism</keyword>
<dbReference type="SUPFAM" id="SSF111331">
    <property type="entry name" value="NAD kinase/diacylglycerol kinase-like"/>
    <property type="match status" value="1"/>
</dbReference>
<comment type="similarity">
    <text evidence="2">Belongs to the diacylglycerol/lipid kinase family.</text>
</comment>
<dbReference type="GO" id="GO:0005524">
    <property type="term" value="F:ATP binding"/>
    <property type="evidence" value="ECO:0007669"/>
    <property type="project" value="InterPro"/>
</dbReference>
<dbReference type="InterPro" id="IPR005218">
    <property type="entry name" value="Diacylglycerol/lipid_kinase"/>
</dbReference>
<dbReference type="GO" id="GO:0046872">
    <property type="term" value="F:metal ion binding"/>
    <property type="evidence" value="ECO:0007669"/>
    <property type="project" value="UniProtKB-KW"/>
</dbReference>
<evidence type="ECO:0000256" key="3">
    <source>
        <dbReference type="ARBA" id="ARBA00022516"/>
    </source>
</evidence>
<proteinExistence type="inferred from homology"/>
<gene>
    <name evidence="10" type="ORF">SAMN02910451_01678</name>
</gene>
<dbReference type="InterPro" id="IPR017438">
    <property type="entry name" value="ATP-NAD_kinase_N"/>
</dbReference>
<evidence type="ECO:0000313" key="10">
    <source>
        <dbReference type="EMBL" id="SCY18723.1"/>
    </source>
</evidence>
<dbReference type="GO" id="GO:0016301">
    <property type="term" value="F:kinase activity"/>
    <property type="evidence" value="ECO:0007669"/>
    <property type="project" value="UniProtKB-KW"/>
</dbReference>
<evidence type="ECO:0000256" key="7">
    <source>
        <dbReference type="ARBA" id="ARBA00023209"/>
    </source>
</evidence>
<feature type="domain" description="DAGKc" evidence="9">
    <location>
        <begin position="1"/>
        <end position="133"/>
    </location>
</feature>
<dbReference type="PROSITE" id="PS50146">
    <property type="entry name" value="DAGK"/>
    <property type="match status" value="1"/>
</dbReference>
<dbReference type="GO" id="GO:0008654">
    <property type="term" value="P:phospholipid biosynthetic process"/>
    <property type="evidence" value="ECO:0007669"/>
    <property type="project" value="UniProtKB-KW"/>
</dbReference>
<evidence type="ECO:0000259" key="9">
    <source>
        <dbReference type="PROSITE" id="PS50146"/>
    </source>
</evidence>
<evidence type="ECO:0000256" key="1">
    <source>
        <dbReference type="ARBA" id="ARBA00001946"/>
    </source>
</evidence>
<dbReference type="EMBL" id="FMUR01000009">
    <property type="protein sequence ID" value="SCY18723.1"/>
    <property type="molecule type" value="Genomic_DNA"/>
</dbReference>
<dbReference type="Gene3D" id="2.60.200.40">
    <property type="match status" value="1"/>
</dbReference>
<evidence type="ECO:0000256" key="4">
    <source>
        <dbReference type="ARBA" id="ARBA00022723"/>
    </source>
</evidence>
<keyword evidence="11" id="KW-1185">Reference proteome</keyword>
<keyword evidence="10" id="KW-0418">Kinase</keyword>